<sequence>MLFNTAKSRIVLFAVVIGVVAVISAAGFTALLPSEPQGAEILLEVGGLPVTEAEFLLYMEKEKGAVTNYFNVTYGAEDSESYWTETFGEERPIDKLKQQAMDEAVKGKTLQLLAVEQGLVADSSFRSFVERWEKNNAERGESKDQGKAIFGLAQYDLSQYYFYSLSQLRLDLEEKLGEGALMVTKDEVKDRYQFHAAKFENQTQITFNELSVSYSNEEREAAGEKIKLALKQLDYGTPFEEVGRKYGKDGIRQSSLVLQQQSSPLKADTLLKQAAETLKVGEHSAIIDLGSSFSIIQLIDKNEQYAVPLASLESQLQSEVLHHKFERYFEEKVKAVDITVNQEAFDRLKAGA</sequence>
<evidence type="ECO:0000256" key="3">
    <source>
        <dbReference type="ARBA" id="ARBA00022729"/>
    </source>
</evidence>
<protein>
    <recommendedName>
        <fullName evidence="2">peptidylprolyl isomerase</fullName>
        <ecNumber evidence="2">5.2.1.8</ecNumber>
    </recommendedName>
</protein>
<dbReference type="PANTHER" id="PTHR47245:SF1">
    <property type="entry name" value="FOLDASE PROTEIN PRSA"/>
    <property type="match status" value="1"/>
</dbReference>
<evidence type="ECO:0000256" key="5">
    <source>
        <dbReference type="ARBA" id="ARBA00023235"/>
    </source>
</evidence>
<comment type="catalytic activity">
    <reaction evidence="1">
        <text>[protein]-peptidylproline (omega=180) = [protein]-peptidylproline (omega=0)</text>
        <dbReference type="Rhea" id="RHEA:16237"/>
        <dbReference type="Rhea" id="RHEA-COMP:10747"/>
        <dbReference type="Rhea" id="RHEA-COMP:10748"/>
        <dbReference type="ChEBI" id="CHEBI:83833"/>
        <dbReference type="ChEBI" id="CHEBI:83834"/>
        <dbReference type="EC" id="5.2.1.8"/>
    </reaction>
</comment>
<evidence type="ECO:0000259" key="7">
    <source>
        <dbReference type="PROSITE" id="PS50198"/>
    </source>
</evidence>
<dbReference type="AlphaFoldDB" id="A0A1B2DHK5"/>
<evidence type="ECO:0000256" key="6">
    <source>
        <dbReference type="PROSITE-ProRule" id="PRU00278"/>
    </source>
</evidence>
<evidence type="ECO:0000256" key="2">
    <source>
        <dbReference type="ARBA" id="ARBA00013194"/>
    </source>
</evidence>
<dbReference type="PANTHER" id="PTHR47245">
    <property type="entry name" value="PEPTIDYLPROLYL ISOMERASE"/>
    <property type="match status" value="1"/>
</dbReference>
<gene>
    <name evidence="8" type="ORF">BBD42_12400</name>
</gene>
<feature type="domain" description="PpiC" evidence="7">
    <location>
        <begin position="202"/>
        <end position="300"/>
    </location>
</feature>
<dbReference type="InterPro" id="IPR046357">
    <property type="entry name" value="PPIase_dom_sf"/>
</dbReference>
<evidence type="ECO:0000313" key="8">
    <source>
        <dbReference type="EMBL" id="ANY67176.1"/>
    </source>
</evidence>
<dbReference type="Pfam" id="PF13145">
    <property type="entry name" value="Rotamase_2"/>
    <property type="match status" value="1"/>
</dbReference>
<dbReference type="InterPro" id="IPR050245">
    <property type="entry name" value="PrsA_foldase"/>
</dbReference>
<dbReference type="PROSITE" id="PS50198">
    <property type="entry name" value="PPIC_PPIASE_2"/>
    <property type="match status" value="1"/>
</dbReference>
<accession>A0A1B2DHK5</accession>
<dbReference type="GO" id="GO:0003755">
    <property type="term" value="F:peptidyl-prolyl cis-trans isomerase activity"/>
    <property type="evidence" value="ECO:0007669"/>
    <property type="project" value="UniProtKB-KW"/>
</dbReference>
<reference evidence="8" key="1">
    <citation type="submission" date="2016-08" db="EMBL/GenBank/DDBJ databases">
        <title>Complete Genome Seqeunce of Paenibacillus sp. BIHB 4019 from tea rhizoplane.</title>
        <authorList>
            <person name="Thakur R."/>
            <person name="Swarnkar M.K."/>
            <person name="Gulati A."/>
        </authorList>
    </citation>
    <scope>NUCLEOTIDE SEQUENCE [LARGE SCALE GENOMIC DNA]</scope>
    <source>
        <strain evidence="8">BIHB4019</strain>
    </source>
</reference>
<dbReference type="EMBL" id="CP016808">
    <property type="protein sequence ID" value="ANY67176.1"/>
    <property type="molecule type" value="Genomic_DNA"/>
</dbReference>
<keyword evidence="3" id="KW-0732">Signal</keyword>
<name>A0A1B2DHK5_9BACL</name>
<dbReference type="SUPFAM" id="SSF54534">
    <property type="entry name" value="FKBP-like"/>
    <property type="match status" value="1"/>
</dbReference>
<dbReference type="EC" id="5.2.1.8" evidence="2"/>
<evidence type="ECO:0000256" key="4">
    <source>
        <dbReference type="ARBA" id="ARBA00023110"/>
    </source>
</evidence>
<keyword evidence="5 6" id="KW-0413">Isomerase</keyword>
<evidence type="ECO:0000256" key="1">
    <source>
        <dbReference type="ARBA" id="ARBA00000971"/>
    </source>
</evidence>
<organism evidence="8">
    <name type="scientific">Paenibacillus sp. BIHB 4019</name>
    <dbReference type="NCBI Taxonomy" id="1870819"/>
    <lineage>
        <taxon>Bacteria</taxon>
        <taxon>Bacillati</taxon>
        <taxon>Bacillota</taxon>
        <taxon>Bacilli</taxon>
        <taxon>Bacillales</taxon>
        <taxon>Paenibacillaceae</taxon>
        <taxon>Paenibacillus</taxon>
    </lineage>
</organism>
<proteinExistence type="predicted"/>
<dbReference type="InterPro" id="IPR000297">
    <property type="entry name" value="PPIase_PpiC"/>
</dbReference>
<keyword evidence="4 6" id="KW-0697">Rotamase</keyword>
<dbReference type="Gene3D" id="3.10.50.40">
    <property type="match status" value="1"/>
</dbReference>